<dbReference type="GO" id="GO:0015628">
    <property type="term" value="P:protein secretion by the type II secretion system"/>
    <property type="evidence" value="ECO:0007669"/>
    <property type="project" value="InterPro"/>
</dbReference>
<protein>
    <submittedName>
        <fullName evidence="9">General secretion pathway protein I</fullName>
    </submittedName>
</protein>
<keyword evidence="10" id="KW-1185">Reference proteome</keyword>
<evidence type="ECO:0000313" key="9">
    <source>
        <dbReference type="EMBL" id="SDS39859.1"/>
    </source>
</evidence>
<reference evidence="10" key="1">
    <citation type="submission" date="2016-10" db="EMBL/GenBank/DDBJ databases">
        <authorList>
            <person name="Varghese N."/>
            <person name="Submissions S."/>
        </authorList>
    </citation>
    <scope>NUCLEOTIDE SEQUENCE [LARGE SCALE GENOMIC DNA]</scope>
    <source>
        <strain evidence="10">KCTC 32247</strain>
    </source>
</reference>
<proteinExistence type="inferred from homology"/>
<evidence type="ECO:0000256" key="4">
    <source>
        <dbReference type="ARBA" id="ARBA00022481"/>
    </source>
</evidence>
<dbReference type="PANTHER" id="PTHR38779:SF2">
    <property type="entry name" value="TYPE II SECRETION SYSTEM PROTEIN I-RELATED"/>
    <property type="match status" value="1"/>
</dbReference>
<keyword evidence="4" id="KW-0488">Methylation</keyword>
<evidence type="ECO:0000256" key="8">
    <source>
        <dbReference type="ARBA" id="ARBA00023136"/>
    </source>
</evidence>
<keyword evidence="3" id="KW-1003">Cell membrane</keyword>
<dbReference type="NCBIfam" id="TIGR02532">
    <property type="entry name" value="IV_pilin_GFxxxE"/>
    <property type="match status" value="1"/>
</dbReference>
<dbReference type="RefSeq" id="WP_090348559.1">
    <property type="nucleotide sequence ID" value="NZ_LT629751.1"/>
</dbReference>
<organism evidence="9 10">
    <name type="scientific">Pseudomonas oryzae</name>
    <dbReference type="NCBI Taxonomy" id="1392877"/>
    <lineage>
        <taxon>Bacteria</taxon>
        <taxon>Pseudomonadati</taxon>
        <taxon>Pseudomonadota</taxon>
        <taxon>Gammaproteobacteria</taxon>
        <taxon>Pseudomonadales</taxon>
        <taxon>Pseudomonadaceae</taxon>
        <taxon>Pseudomonas</taxon>
    </lineage>
</organism>
<accession>A0A1H1RY14</accession>
<gene>
    <name evidence="9" type="ORF">SAMN05216221_1731</name>
</gene>
<sequence length="130" mass="15124">MRSQRGFTLLEVLVAFLILTLSMGALMRIVSQSIRSLDTAEQHQVALQLAESKLVEVLAQLRWDSRGKDEGRLSGRYRWQSEVERYQFENQEAGQNYSVTPWLVRVTVSWGRQPNEQVSLSTIRLMREQR</sequence>
<evidence type="ECO:0000313" key="10">
    <source>
        <dbReference type="Proteomes" id="UP000243359"/>
    </source>
</evidence>
<keyword evidence="8" id="KW-0472">Membrane</keyword>
<keyword evidence="5" id="KW-0997">Cell inner membrane</keyword>
<dbReference type="STRING" id="1392877.SAMN05216221_1731"/>
<comment type="subcellular location">
    <subcellularLocation>
        <location evidence="1">Cell inner membrane</location>
        <topology evidence="1">Single-pass membrane protein</topology>
    </subcellularLocation>
</comment>
<evidence type="ECO:0000256" key="7">
    <source>
        <dbReference type="ARBA" id="ARBA00022989"/>
    </source>
</evidence>
<dbReference type="GO" id="GO:0005886">
    <property type="term" value="C:plasma membrane"/>
    <property type="evidence" value="ECO:0007669"/>
    <property type="project" value="UniProtKB-SubCell"/>
</dbReference>
<dbReference type="AlphaFoldDB" id="A0A1H1RY14"/>
<keyword evidence="6" id="KW-0812">Transmembrane</keyword>
<comment type="similarity">
    <text evidence="2">Belongs to the GSP I family.</text>
</comment>
<dbReference type="PANTHER" id="PTHR38779">
    <property type="entry name" value="TYPE II SECRETION SYSTEM PROTEIN I-RELATED"/>
    <property type="match status" value="1"/>
</dbReference>
<evidence type="ECO:0000256" key="2">
    <source>
        <dbReference type="ARBA" id="ARBA00008358"/>
    </source>
</evidence>
<evidence type="ECO:0000256" key="1">
    <source>
        <dbReference type="ARBA" id="ARBA00004377"/>
    </source>
</evidence>
<evidence type="ECO:0000256" key="5">
    <source>
        <dbReference type="ARBA" id="ARBA00022519"/>
    </source>
</evidence>
<evidence type="ECO:0000256" key="6">
    <source>
        <dbReference type="ARBA" id="ARBA00022692"/>
    </source>
</evidence>
<dbReference type="OrthoDB" id="7864109at2"/>
<dbReference type="InterPro" id="IPR010052">
    <property type="entry name" value="T2SS_protein-GspI"/>
</dbReference>
<dbReference type="Pfam" id="PF07963">
    <property type="entry name" value="N_methyl"/>
    <property type="match status" value="1"/>
</dbReference>
<dbReference type="GO" id="GO:0015627">
    <property type="term" value="C:type II protein secretion system complex"/>
    <property type="evidence" value="ECO:0007669"/>
    <property type="project" value="InterPro"/>
</dbReference>
<dbReference type="InterPro" id="IPR012902">
    <property type="entry name" value="N_methyl_site"/>
</dbReference>
<name>A0A1H1RY14_9PSED</name>
<dbReference type="EMBL" id="LT629751">
    <property type="protein sequence ID" value="SDS39859.1"/>
    <property type="molecule type" value="Genomic_DNA"/>
</dbReference>
<keyword evidence="7" id="KW-1133">Transmembrane helix</keyword>
<evidence type="ECO:0000256" key="3">
    <source>
        <dbReference type="ARBA" id="ARBA00022475"/>
    </source>
</evidence>
<dbReference type="Proteomes" id="UP000243359">
    <property type="component" value="Chromosome I"/>
</dbReference>